<dbReference type="OrthoDB" id="410307at2759"/>
<evidence type="ECO:0000313" key="8">
    <source>
        <dbReference type="Proteomes" id="UP000242715"/>
    </source>
</evidence>
<evidence type="ECO:0000256" key="1">
    <source>
        <dbReference type="ARBA" id="ARBA00022723"/>
    </source>
</evidence>
<evidence type="ECO:0000256" key="3">
    <source>
        <dbReference type="ARBA" id="ARBA00022771"/>
    </source>
</evidence>
<dbReference type="Pfam" id="PF00642">
    <property type="entry name" value="zf-CCCH"/>
    <property type="match status" value="1"/>
</dbReference>
<dbReference type="PANTHER" id="PTHR12547">
    <property type="entry name" value="CCCH ZINC FINGER/TIS11-RELATED"/>
    <property type="match status" value="1"/>
</dbReference>
<dbReference type="PROSITE" id="PS50103">
    <property type="entry name" value="ZF_C3H1"/>
    <property type="match status" value="2"/>
</dbReference>
<organism evidence="7 8">
    <name type="scientific">Trifolium subterraneum</name>
    <name type="common">Subterranean clover</name>
    <dbReference type="NCBI Taxonomy" id="3900"/>
    <lineage>
        <taxon>Eukaryota</taxon>
        <taxon>Viridiplantae</taxon>
        <taxon>Streptophyta</taxon>
        <taxon>Embryophyta</taxon>
        <taxon>Tracheophyta</taxon>
        <taxon>Spermatophyta</taxon>
        <taxon>Magnoliopsida</taxon>
        <taxon>eudicotyledons</taxon>
        <taxon>Gunneridae</taxon>
        <taxon>Pentapetalae</taxon>
        <taxon>rosids</taxon>
        <taxon>fabids</taxon>
        <taxon>Fabales</taxon>
        <taxon>Fabaceae</taxon>
        <taxon>Papilionoideae</taxon>
        <taxon>50 kb inversion clade</taxon>
        <taxon>NPAAA clade</taxon>
        <taxon>Hologalegina</taxon>
        <taxon>IRL clade</taxon>
        <taxon>Trifolieae</taxon>
        <taxon>Trifolium</taxon>
    </lineage>
</organism>
<name>A0A2Z6M156_TRISU</name>
<protein>
    <recommendedName>
        <fullName evidence="6">C3H1-type domain-containing protein</fullName>
    </recommendedName>
</protein>
<dbReference type="SMART" id="SM00356">
    <property type="entry name" value="ZnF_C3H1"/>
    <property type="match status" value="2"/>
</dbReference>
<accession>A0A2Z6M156</accession>
<dbReference type="GO" id="GO:0003729">
    <property type="term" value="F:mRNA binding"/>
    <property type="evidence" value="ECO:0007669"/>
    <property type="project" value="InterPro"/>
</dbReference>
<dbReference type="Pfam" id="PF14608">
    <property type="entry name" value="zf-CCCH_2"/>
    <property type="match status" value="1"/>
</dbReference>
<evidence type="ECO:0000256" key="4">
    <source>
        <dbReference type="ARBA" id="ARBA00022833"/>
    </source>
</evidence>
<dbReference type="InterPro" id="IPR045877">
    <property type="entry name" value="ZFP36-like"/>
</dbReference>
<feature type="domain" description="C3H1-type" evidence="6">
    <location>
        <begin position="39"/>
        <end position="67"/>
    </location>
</feature>
<sequence>MEAERYSEKFKTQLCRQFMQGACALGARCNYAHGYSELREIPKLCRMFSFNRHCSFGNNCRFIHSTPHYQDYAVINNTPQQQLGTVQNAGCKTMQTGAPAAAINGGSSSAQNKMVRTSTVPATNDPASSSTVATTKLHKNGPYAGKSMFDKTAMQNVIGKYGDWI</sequence>
<keyword evidence="2" id="KW-0677">Repeat</keyword>
<dbReference type="EMBL" id="DF973112">
    <property type="protein sequence ID" value="GAU11064.1"/>
    <property type="molecule type" value="Genomic_DNA"/>
</dbReference>
<keyword evidence="4 5" id="KW-0862">Zinc</keyword>
<feature type="domain" description="C3H1-type" evidence="6">
    <location>
        <begin position="9"/>
        <end position="36"/>
    </location>
</feature>
<dbReference type="GO" id="GO:0008270">
    <property type="term" value="F:zinc ion binding"/>
    <property type="evidence" value="ECO:0007669"/>
    <property type="project" value="UniProtKB-KW"/>
</dbReference>
<evidence type="ECO:0000313" key="7">
    <source>
        <dbReference type="EMBL" id="GAU11064.1"/>
    </source>
</evidence>
<keyword evidence="1 5" id="KW-0479">Metal-binding</keyword>
<evidence type="ECO:0000256" key="5">
    <source>
        <dbReference type="PROSITE-ProRule" id="PRU00723"/>
    </source>
</evidence>
<keyword evidence="3 5" id="KW-0863">Zinc-finger</keyword>
<feature type="zinc finger region" description="C3H1-type" evidence="5">
    <location>
        <begin position="9"/>
        <end position="36"/>
    </location>
</feature>
<keyword evidence="8" id="KW-1185">Reference proteome</keyword>
<dbReference type="FunFam" id="4.10.1000.10:FF:000001">
    <property type="entry name" value="zinc finger CCCH domain-containing protein 15-like"/>
    <property type="match status" value="1"/>
</dbReference>
<dbReference type="SUPFAM" id="SSF90229">
    <property type="entry name" value="CCCH zinc finger"/>
    <property type="match status" value="2"/>
</dbReference>
<dbReference type="Proteomes" id="UP000242715">
    <property type="component" value="Unassembled WGS sequence"/>
</dbReference>
<dbReference type="InterPro" id="IPR036855">
    <property type="entry name" value="Znf_CCCH_sf"/>
</dbReference>
<proteinExistence type="predicted"/>
<dbReference type="InterPro" id="IPR000571">
    <property type="entry name" value="Znf_CCCH"/>
</dbReference>
<evidence type="ECO:0000256" key="2">
    <source>
        <dbReference type="ARBA" id="ARBA00022737"/>
    </source>
</evidence>
<feature type="zinc finger region" description="C3H1-type" evidence="5">
    <location>
        <begin position="39"/>
        <end position="67"/>
    </location>
</feature>
<gene>
    <name evidence="7" type="ORF">TSUD_113570</name>
</gene>
<reference evidence="8" key="1">
    <citation type="journal article" date="2017" name="Front. Plant Sci.">
        <title>Climate Clever Clovers: New Paradigm to Reduce the Environmental Footprint of Ruminants by Breeding Low Methanogenic Forages Utilizing Haplotype Variation.</title>
        <authorList>
            <person name="Kaur P."/>
            <person name="Appels R."/>
            <person name="Bayer P.E."/>
            <person name="Keeble-Gagnere G."/>
            <person name="Wang J."/>
            <person name="Hirakawa H."/>
            <person name="Shirasawa K."/>
            <person name="Vercoe P."/>
            <person name="Stefanova K."/>
            <person name="Durmic Z."/>
            <person name="Nichols P."/>
            <person name="Revell C."/>
            <person name="Isobe S.N."/>
            <person name="Edwards D."/>
            <person name="Erskine W."/>
        </authorList>
    </citation>
    <scope>NUCLEOTIDE SEQUENCE [LARGE SCALE GENOMIC DNA]</scope>
    <source>
        <strain evidence="8">cv. Daliak</strain>
    </source>
</reference>
<evidence type="ECO:0000259" key="6">
    <source>
        <dbReference type="PROSITE" id="PS50103"/>
    </source>
</evidence>
<dbReference type="AlphaFoldDB" id="A0A2Z6M156"/>
<dbReference type="Gene3D" id="4.10.1000.10">
    <property type="entry name" value="Zinc finger, CCCH-type"/>
    <property type="match status" value="2"/>
</dbReference>
<dbReference type="PANTHER" id="PTHR12547:SF18">
    <property type="entry name" value="PROTEIN TIS11"/>
    <property type="match status" value="1"/>
</dbReference>